<dbReference type="InterPro" id="IPR011495">
    <property type="entry name" value="Sig_transdc_His_kin_sub2_dim/P"/>
</dbReference>
<comment type="catalytic activity">
    <reaction evidence="1">
        <text>ATP + protein L-histidine = ADP + protein N-phospho-L-histidine.</text>
        <dbReference type="EC" id="2.7.13.3"/>
    </reaction>
</comment>
<dbReference type="Proteomes" id="UP000241808">
    <property type="component" value="Unassembled WGS sequence"/>
</dbReference>
<evidence type="ECO:0000256" key="2">
    <source>
        <dbReference type="ARBA" id="ARBA00004141"/>
    </source>
</evidence>
<dbReference type="Pfam" id="PF07568">
    <property type="entry name" value="HisKA_2"/>
    <property type="match status" value="1"/>
</dbReference>
<dbReference type="Gene3D" id="3.30.565.10">
    <property type="entry name" value="Histidine kinase-like ATPase, C-terminal domain"/>
    <property type="match status" value="1"/>
</dbReference>
<evidence type="ECO:0000313" key="15">
    <source>
        <dbReference type="EMBL" id="PTM51824.1"/>
    </source>
</evidence>
<evidence type="ECO:0000256" key="5">
    <source>
        <dbReference type="ARBA" id="ARBA00022679"/>
    </source>
</evidence>
<proteinExistence type="predicted"/>
<evidence type="ECO:0000256" key="12">
    <source>
        <dbReference type="ARBA" id="ARBA00023136"/>
    </source>
</evidence>
<dbReference type="GO" id="GO:0005524">
    <property type="term" value="F:ATP binding"/>
    <property type="evidence" value="ECO:0007669"/>
    <property type="project" value="UniProtKB-KW"/>
</dbReference>
<evidence type="ECO:0000256" key="1">
    <source>
        <dbReference type="ARBA" id="ARBA00000085"/>
    </source>
</evidence>
<dbReference type="GO" id="GO:0004673">
    <property type="term" value="F:protein histidine kinase activity"/>
    <property type="evidence" value="ECO:0007669"/>
    <property type="project" value="UniProtKB-EC"/>
</dbReference>
<keyword evidence="9" id="KW-0067">ATP-binding</keyword>
<evidence type="ECO:0000256" key="3">
    <source>
        <dbReference type="ARBA" id="ARBA00012438"/>
    </source>
</evidence>
<dbReference type="PANTHER" id="PTHR41523:SF8">
    <property type="entry name" value="ETHYLENE RESPONSE SENSOR PROTEIN"/>
    <property type="match status" value="1"/>
</dbReference>
<dbReference type="OrthoDB" id="7991996at2"/>
<dbReference type="Pfam" id="PF02518">
    <property type="entry name" value="HATPase_c"/>
    <property type="match status" value="1"/>
</dbReference>
<keyword evidence="16" id="KW-1185">Reference proteome</keyword>
<evidence type="ECO:0000256" key="13">
    <source>
        <dbReference type="SAM" id="Phobius"/>
    </source>
</evidence>
<comment type="caution">
    <text evidence="15">The sequence shown here is derived from an EMBL/GenBank/DDBJ whole genome shotgun (WGS) entry which is preliminary data.</text>
</comment>
<evidence type="ECO:0000256" key="10">
    <source>
        <dbReference type="ARBA" id="ARBA00022989"/>
    </source>
</evidence>
<evidence type="ECO:0000256" key="6">
    <source>
        <dbReference type="ARBA" id="ARBA00022692"/>
    </source>
</evidence>
<dbReference type="EC" id="2.7.13.3" evidence="3"/>
<dbReference type="InterPro" id="IPR036890">
    <property type="entry name" value="HATPase_C_sf"/>
</dbReference>
<sequence length="344" mass="36619">MTQGHLVQRFALGVGLFAAALGLRLAAEPLLPPGFPFLTFFPAVIITAFVAGAGPAILCATLSGIAALYFFIPPERSFALDLQSGVAISFFAIICAVDILIIDRLTTALAALRAEREKALHHAGQRDTLFKELQHRIGNNLQSVSALLNVQMRAVSDPAAKRALADAVQRVGIIADIHRMFHDPAHADGRIDEDFVRELAERCIAAAGAGDKVSLVTSITPIALPQDKFLPVALIMTECINNALEHGLGARDHATIEVMLSRTGTDCDLTVRDDGPGLAPGFDVATARSIGMTVLRAFASQLDGRFSMTSEGGTVCRLTFRAPVIEDRMEVAWSASGLKAAQPS</sequence>
<keyword evidence="7" id="KW-0547">Nucleotide-binding</keyword>
<dbReference type="AlphaFoldDB" id="A0A2T4YYL2"/>
<organism evidence="15 16">
    <name type="scientific">Phreatobacter oligotrophus</name>
    <dbReference type="NCBI Taxonomy" id="1122261"/>
    <lineage>
        <taxon>Bacteria</taxon>
        <taxon>Pseudomonadati</taxon>
        <taxon>Pseudomonadota</taxon>
        <taxon>Alphaproteobacteria</taxon>
        <taxon>Hyphomicrobiales</taxon>
        <taxon>Phreatobacteraceae</taxon>
        <taxon>Phreatobacter</taxon>
    </lineage>
</organism>
<keyword evidence="5" id="KW-0808">Transferase</keyword>
<keyword evidence="10 13" id="KW-1133">Transmembrane helix</keyword>
<dbReference type="SUPFAM" id="SSF55874">
    <property type="entry name" value="ATPase domain of HSP90 chaperone/DNA topoisomerase II/histidine kinase"/>
    <property type="match status" value="1"/>
</dbReference>
<evidence type="ECO:0000256" key="11">
    <source>
        <dbReference type="ARBA" id="ARBA00023012"/>
    </source>
</evidence>
<keyword evidence="8 15" id="KW-0418">Kinase</keyword>
<name>A0A2T4YYL2_9HYPH</name>
<dbReference type="Gene3D" id="1.20.120.620">
    <property type="entry name" value="Backbone structure of the membrane domain of e. Coli histidine kinase receptor kdpd"/>
    <property type="match status" value="1"/>
</dbReference>
<dbReference type="Pfam" id="PF13493">
    <property type="entry name" value="DUF4118"/>
    <property type="match status" value="1"/>
</dbReference>
<dbReference type="InterPro" id="IPR003594">
    <property type="entry name" value="HATPase_dom"/>
</dbReference>
<keyword evidence="12 13" id="KW-0472">Membrane</keyword>
<dbReference type="RefSeq" id="WP_108178922.1">
    <property type="nucleotide sequence ID" value="NZ_PZZL01000009.1"/>
</dbReference>
<feature type="domain" description="Histidine kinase/HSP90-like ATPase" evidence="14">
    <location>
        <begin position="227"/>
        <end position="324"/>
    </location>
</feature>
<dbReference type="EMBL" id="PZZL01000009">
    <property type="protein sequence ID" value="PTM51824.1"/>
    <property type="molecule type" value="Genomic_DNA"/>
</dbReference>
<feature type="transmembrane region" description="Helical" evidence="13">
    <location>
        <begin position="84"/>
        <end position="102"/>
    </location>
</feature>
<keyword evidence="4" id="KW-0597">Phosphoprotein</keyword>
<keyword evidence="6 13" id="KW-0812">Transmembrane</keyword>
<feature type="transmembrane region" description="Helical" evidence="13">
    <location>
        <begin position="42"/>
        <end position="72"/>
    </location>
</feature>
<dbReference type="PANTHER" id="PTHR41523">
    <property type="entry name" value="TWO-COMPONENT SYSTEM SENSOR PROTEIN"/>
    <property type="match status" value="1"/>
</dbReference>
<evidence type="ECO:0000256" key="8">
    <source>
        <dbReference type="ARBA" id="ARBA00022777"/>
    </source>
</evidence>
<dbReference type="InterPro" id="IPR038318">
    <property type="entry name" value="KdpD_sf"/>
</dbReference>
<evidence type="ECO:0000256" key="9">
    <source>
        <dbReference type="ARBA" id="ARBA00022840"/>
    </source>
</evidence>
<protein>
    <recommendedName>
        <fullName evidence="3">histidine kinase</fullName>
        <ecNumber evidence="3">2.7.13.3</ecNumber>
    </recommendedName>
</protein>
<accession>A0A2T4YYL2</accession>
<dbReference type="GO" id="GO:0016020">
    <property type="term" value="C:membrane"/>
    <property type="evidence" value="ECO:0007669"/>
    <property type="project" value="UniProtKB-SubCell"/>
</dbReference>
<comment type="subcellular location">
    <subcellularLocation>
        <location evidence="2">Membrane</location>
        <topology evidence="2">Multi-pass membrane protein</topology>
    </subcellularLocation>
</comment>
<evidence type="ECO:0000256" key="4">
    <source>
        <dbReference type="ARBA" id="ARBA00022553"/>
    </source>
</evidence>
<dbReference type="InterPro" id="IPR025201">
    <property type="entry name" value="KdpD_TM"/>
</dbReference>
<dbReference type="SMART" id="SM00387">
    <property type="entry name" value="HATPase_c"/>
    <property type="match status" value="1"/>
</dbReference>
<gene>
    <name evidence="15" type="ORF">C8P69_109111</name>
</gene>
<keyword evidence="11" id="KW-0902">Two-component regulatory system</keyword>
<evidence type="ECO:0000256" key="7">
    <source>
        <dbReference type="ARBA" id="ARBA00022741"/>
    </source>
</evidence>
<dbReference type="GO" id="GO:0000160">
    <property type="term" value="P:phosphorelay signal transduction system"/>
    <property type="evidence" value="ECO:0007669"/>
    <property type="project" value="UniProtKB-KW"/>
</dbReference>
<evidence type="ECO:0000259" key="14">
    <source>
        <dbReference type="SMART" id="SM00387"/>
    </source>
</evidence>
<evidence type="ECO:0000313" key="16">
    <source>
        <dbReference type="Proteomes" id="UP000241808"/>
    </source>
</evidence>
<reference evidence="15 16" key="1">
    <citation type="submission" date="2018-04" db="EMBL/GenBank/DDBJ databases">
        <title>Genomic Encyclopedia of Archaeal and Bacterial Type Strains, Phase II (KMG-II): from individual species to whole genera.</title>
        <authorList>
            <person name="Goeker M."/>
        </authorList>
    </citation>
    <scope>NUCLEOTIDE SEQUENCE [LARGE SCALE GENOMIC DNA]</scope>
    <source>
        <strain evidence="15 16">DSM 25521</strain>
    </source>
</reference>